<sequence>MTELDLQPHKLVSQEEARVQQAALLHSQDEGRHVAVVALVVYFLDPVPILVRMLGPGRAGRARLARVLPSSPVAQPGVSVGEMQYDPAVALADGGALQGGGTRPCAAPGRRMPCCAGSAPRPRPSCPRAPPGAAPRTGCSGPAGPTAGRDATSNGLGPPAAARGPPARA</sequence>
<reference evidence="2 3" key="1">
    <citation type="submission" date="2023-01" db="EMBL/GenBank/DDBJ databases">
        <title>Analysis of 21 Apiospora genomes using comparative genomics revels a genus with tremendous synthesis potential of carbohydrate active enzymes and secondary metabolites.</title>
        <authorList>
            <person name="Sorensen T."/>
        </authorList>
    </citation>
    <scope>NUCLEOTIDE SEQUENCE [LARGE SCALE GENOMIC DNA]</scope>
    <source>
        <strain evidence="2 3">CBS 33761</strain>
    </source>
</reference>
<dbReference type="Proteomes" id="UP001444661">
    <property type="component" value="Unassembled WGS sequence"/>
</dbReference>
<proteinExistence type="predicted"/>
<keyword evidence="3" id="KW-1185">Reference proteome</keyword>
<comment type="caution">
    <text evidence="2">The sequence shown here is derived from an EMBL/GenBank/DDBJ whole genome shotgun (WGS) entry which is preliminary data.</text>
</comment>
<accession>A0ABR1U0P3</accession>
<evidence type="ECO:0000256" key="1">
    <source>
        <dbReference type="SAM" id="MobiDB-lite"/>
    </source>
</evidence>
<feature type="compositionally biased region" description="Pro residues" evidence="1">
    <location>
        <begin position="121"/>
        <end position="133"/>
    </location>
</feature>
<evidence type="ECO:0000313" key="2">
    <source>
        <dbReference type="EMBL" id="KAK8051514.1"/>
    </source>
</evidence>
<protein>
    <submittedName>
        <fullName evidence="2">Uncharacterized protein</fullName>
    </submittedName>
</protein>
<evidence type="ECO:0000313" key="3">
    <source>
        <dbReference type="Proteomes" id="UP001444661"/>
    </source>
</evidence>
<feature type="region of interest" description="Disordered" evidence="1">
    <location>
        <begin position="116"/>
        <end position="169"/>
    </location>
</feature>
<organism evidence="2 3">
    <name type="scientific">Apiospora rasikravindrae</name>
    <dbReference type="NCBI Taxonomy" id="990691"/>
    <lineage>
        <taxon>Eukaryota</taxon>
        <taxon>Fungi</taxon>
        <taxon>Dikarya</taxon>
        <taxon>Ascomycota</taxon>
        <taxon>Pezizomycotina</taxon>
        <taxon>Sordariomycetes</taxon>
        <taxon>Xylariomycetidae</taxon>
        <taxon>Amphisphaeriales</taxon>
        <taxon>Apiosporaceae</taxon>
        <taxon>Apiospora</taxon>
    </lineage>
</organism>
<feature type="compositionally biased region" description="Low complexity" evidence="1">
    <location>
        <begin position="157"/>
        <end position="169"/>
    </location>
</feature>
<dbReference type="EMBL" id="JAQQWK010000002">
    <property type="protein sequence ID" value="KAK8051514.1"/>
    <property type="molecule type" value="Genomic_DNA"/>
</dbReference>
<gene>
    <name evidence="2" type="ORF">PG993_002899</name>
</gene>
<name>A0ABR1U0P3_9PEZI</name>